<comment type="caution">
    <text evidence="3">The sequence shown here is derived from an EMBL/GenBank/DDBJ whole genome shotgun (WGS) entry which is preliminary data.</text>
</comment>
<dbReference type="CDD" id="cd04182">
    <property type="entry name" value="GT_2_like_f"/>
    <property type="match status" value="1"/>
</dbReference>
<evidence type="ECO:0000313" key="3">
    <source>
        <dbReference type="EMBL" id="GGC89846.1"/>
    </source>
</evidence>
<dbReference type="PANTHER" id="PTHR43777">
    <property type="entry name" value="MOLYBDENUM COFACTOR CYTIDYLYLTRANSFERASE"/>
    <property type="match status" value="1"/>
</dbReference>
<reference evidence="3" key="2">
    <citation type="submission" date="2020-09" db="EMBL/GenBank/DDBJ databases">
        <authorList>
            <person name="Sun Q."/>
            <person name="Zhou Y."/>
        </authorList>
    </citation>
    <scope>NUCLEOTIDE SEQUENCE</scope>
    <source>
        <strain evidence="3">CGMCC 1.10998</strain>
    </source>
</reference>
<evidence type="ECO:0000313" key="4">
    <source>
        <dbReference type="Proteomes" id="UP000637423"/>
    </source>
</evidence>
<dbReference type="AlphaFoldDB" id="A0A916UVG3"/>
<dbReference type="EMBL" id="BMED01000004">
    <property type="protein sequence ID" value="GGC89846.1"/>
    <property type="molecule type" value="Genomic_DNA"/>
</dbReference>
<organism evidence="3 4">
    <name type="scientific">Undibacterium terreum</name>
    <dbReference type="NCBI Taxonomy" id="1224302"/>
    <lineage>
        <taxon>Bacteria</taxon>
        <taxon>Pseudomonadati</taxon>
        <taxon>Pseudomonadota</taxon>
        <taxon>Betaproteobacteria</taxon>
        <taxon>Burkholderiales</taxon>
        <taxon>Oxalobacteraceae</taxon>
        <taxon>Undibacterium</taxon>
    </lineage>
</organism>
<dbReference type="InterPro" id="IPR029044">
    <property type="entry name" value="Nucleotide-diphossugar_trans"/>
</dbReference>
<sequence>MPASYTGILLAAGIGSRFDASGKQNKLMQLLPSGDAVAVASAKNLLSVFPDVLAVVRPGADDLAAALQAAGCSVHICEGAQQGMASSLVHGLQQSMANSGWIIALADMPYVQVATLQAIKQALHGGADIVVPVNQGRRGNPVGFSRHHLPQLLQLRGDQGARSLLKNYPVMEVTVEDTGIHRDIDVPTDLA</sequence>
<feature type="domain" description="MobA-like NTP transferase" evidence="2">
    <location>
        <begin position="7"/>
        <end position="168"/>
    </location>
</feature>
<protein>
    <recommendedName>
        <fullName evidence="2">MobA-like NTP transferase domain-containing protein</fullName>
    </recommendedName>
</protein>
<dbReference type="Proteomes" id="UP000637423">
    <property type="component" value="Unassembled WGS sequence"/>
</dbReference>
<dbReference type="RefSeq" id="WP_188567997.1">
    <property type="nucleotide sequence ID" value="NZ_BMED01000004.1"/>
</dbReference>
<dbReference type="PANTHER" id="PTHR43777:SF1">
    <property type="entry name" value="MOLYBDENUM COFACTOR CYTIDYLYLTRANSFERASE"/>
    <property type="match status" value="1"/>
</dbReference>
<reference evidence="3" key="1">
    <citation type="journal article" date="2014" name="Int. J. Syst. Evol. Microbiol.">
        <title>Complete genome sequence of Corynebacterium casei LMG S-19264T (=DSM 44701T), isolated from a smear-ripened cheese.</title>
        <authorList>
            <consortium name="US DOE Joint Genome Institute (JGI-PGF)"/>
            <person name="Walter F."/>
            <person name="Albersmeier A."/>
            <person name="Kalinowski J."/>
            <person name="Ruckert C."/>
        </authorList>
    </citation>
    <scope>NUCLEOTIDE SEQUENCE</scope>
    <source>
        <strain evidence="3">CGMCC 1.10998</strain>
    </source>
</reference>
<keyword evidence="1" id="KW-0460">Magnesium</keyword>
<dbReference type="GO" id="GO:0016779">
    <property type="term" value="F:nucleotidyltransferase activity"/>
    <property type="evidence" value="ECO:0007669"/>
    <property type="project" value="UniProtKB-ARBA"/>
</dbReference>
<gene>
    <name evidence="3" type="ORF">GCM10011396_41360</name>
</gene>
<evidence type="ECO:0000259" key="2">
    <source>
        <dbReference type="Pfam" id="PF12804"/>
    </source>
</evidence>
<keyword evidence="4" id="KW-1185">Reference proteome</keyword>
<proteinExistence type="predicted"/>
<dbReference type="Pfam" id="PF12804">
    <property type="entry name" value="NTP_transf_3"/>
    <property type="match status" value="1"/>
</dbReference>
<accession>A0A916UVG3</accession>
<dbReference type="Gene3D" id="3.90.550.10">
    <property type="entry name" value="Spore Coat Polysaccharide Biosynthesis Protein SpsA, Chain A"/>
    <property type="match status" value="1"/>
</dbReference>
<evidence type="ECO:0000256" key="1">
    <source>
        <dbReference type="ARBA" id="ARBA00022842"/>
    </source>
</evidence>
<name>A0A916UVG3_9BURK</name>
<dbReference type="SUPFAM" id="SSF53448">
    <property type="entry name" value="Nucleotide-diphospho-sugar transferases"/>
    <property type="match status" value="1"/>
</dbReference>
<dbReference type="InterPro" id="IPR025877">
    <property type="entry name" value="MobA-like_NTP_Trfase"/>
</dbReference>